<dbReference type="GO" id="GO:0006508">
    <property type="term" value="P:proteolysis"/>
    <property type="evidence" value="ECO:0007669"/>
    <property type="project" value="InterPro"/>
</dbReference>
<gene>
    <name evidence="1" type="ORF">Fuma_03448</name>
</gene>
<dbReference type="Pfam" id="PF01244">
    <property type="entry name" value="Peptidase_M19"/>
    <property type="match status" value="1"/>
</dbReference>
<dbReference type="Proteomes" id="UP000187735">
    <property type="component" value="Chromosome"/>
</dbReference>
<dbReference type="AlphaFoldDB" id="A0A1P8WIE2"/>
<reference evidence="1 2" key="1">
    <citation type="journal article" date="2016" name="Front. Microbiol.">
        <title>Fuerstia marisgermanicae gen. nov., sp. nov., an Unusual Member of the Phylum Planctomycetes from the German Wadden Sea.</title>
        <authorList>
            <person name="Kohn T."/>
            <person name="Heuer A."/>
            <person name="Jogler M."/>
            <person name="Vollmers J."/>
            <person name="Boedeker C."/>
            <person name="Bunk B."/>
            <person name="Rast P."/>
            <person name="Borchert D."/>
            <person name="Glockner I."/>
            <person name="Freese H.M."/>
            <person name="Klenk H.P."/>
            <person name="Overmann J."/>
            <person name="Kaster A.K."/>
            <person name="Rohde M."/>
            <person name="Wiegand S."/>
            <person name="Jogler C."/>
        </authorList>
    </citation>
    <scope>NUCLEOTIDE SEQUENCE [LARGE SCALE GENOMIC DNA]</scope>
    <source>
        <strain evidence="1 2">NH11</strain>
    </source>
</reference>
<dbReference type="GO" id="GO:0070573">
    <property type="term" value="F:metallodipeptidase activity"/>
    <property type="evidence" value="ECO:0007669"/>
    <property type="project" value="InterPro"/>
</dbReference>
<dbReference type="Gene3D" id="3.20.20.140">
    <property type="entry name" value="Metal-dependent hydrolases"/>
    <property type="match status" value="1"/>
</dbReference>
<evidence type="ECO:0000313" key="1">
    <source>
        <dbReference type="EMBL" id="APZ93830.1"/>
    </source>
</evidence>
<dbReference type="OrthoDB" id="9804920at2"/>
<dbReference type="PANTHER" id="PTHR10443:SF12">
    <property type="entry name" value="DIPEPTIDASE"/>
    <property type="match status" value="1"/>
</dbReference>
<dbReference type="RefSeq" id="WP_077028373.1">
    <property type="nucleotide sequence ID" value="NZ_CP017641.1"/>
</dbReference>
<dbReference type="PROSITE" id="PS51365">
    <property type="entry name" value="RENAL_DIPEPTIDASE_2"/>
    <property type="match status" value="1"/>
</dbReference>
<accession>A0A1P8WIE2</accession>
<protein>
    <submittedName>
        <fullName evidence="1">Membrane dipeptidase (Peptidase family M19)</fullName>
    </submittedName>
</protein>
<organism evidence="1 2">
    <name type="scientific">Fuerstiella marisgermanici</name>
    <dbReference type="NCBI Taxonomy" id="1891926"/>
    <lineage>
        <taxon>Bacteria</taxon>
        <taxon>Pseudomonadati</taxon>
        <taxon>Planctomycetota</taxon>
        <taxon>Planctomycetia</taxon>
        <taxon>Planctomycetales</taxon>
        <taxon>Planctomycetaceae</taxon>
        <taxon>Fuerstiella</taxon>
    </lineage>
</organism>
<dbReference type="EMBL" id="CP017641">
    <property type="protein sequence ID" value="APZ93830.1"/>
    <property type="molecule type" value="Genomic_DNA"/>
</dbReference>
<keyword evidence="2" id="KW-1185">Reference proteome</keyword>
<evidence type="ECO:0000313" key="2">
    <source>
        <dbReference type="Proteomes" id="UP000187735"/>
    </source>
</evidence>
<dbReference type="SUPFAM" id="SSF51556">
    <property type="entry name" value="Metallo-dependent hydrolases"/>
    <property type="match status" value="1"/>
</dbReference>
<dbReference type="PANTHER" id="PTHR10443">
    <property type="entry name" value="MICROSOMAL DIPEPTIDASE"/>
    <property type="match status" value="1"/>
</dbReference>
<dbReference type="InterPro" id="IPR032466">
    <property type="entry name" value="Metal_Hydrolase"/>
</dbReference>
<proteinExistence type="predicted"/>
<dbReference type="STRING" id="1891926.Fuma_03448"/>
<dbReference type="InterPro" id="IPR008257">
    <property type="entry name" value="Pept_M19"/>
</dbReference>
<dbReference type="KEGG" id="fmr:Fuma_03448"/>
<name>A0A1P8WIE2_9PLAN</name>
<sequence length="352" mass="38955">MLIFDAHLDLAWNALEWNRDLLQPVSALREFERQFDCCATGDATTTLPALRDGNIGLVIATLLPRFNRKQAPLTFYQSRLAAFAAMQGQLAWYRTMVEAGQMAELSNVAELDQHVALWQQGDTSTAPIGFILSMEGSWAVPDPSYIERWYNMGLRILGPAHYGPDDYGHGTGSKGGLKEKGPELLREMDRVGMLLDVTHLSDDCFWQSLDIYTGPVLASHHNCRALVPGDRQLDDEQIQALLKRDSVIGLALDSWMIGPGWVRGKTDPKTVGLADAVNHIDHICQLAGNTQHCGIGSDLDGGFGKEQCPHDLETIADLQKIGELLSARNYSDADIAGIMHGNWVRFFQRALK</sequence>